<sequence>MIGNIRLIGAKDVFTNGDDVSMDVLVERNKSDPFFSSLIESISARLVCRGQFMQNGQKRLVTYYSSQSEDANINYITQDRISAHVDLQFPNKYLELPSTLRFNDSGLGIEWFIIARVKCLNNEILLLALPCEFIQTMPVHYIPVGYTHTERLEVIDGSKLRFLTTYPSRGFHVNRNNSFQHLNLSEGVSFKLECSTPCKFSIRNLNIQLEEVTTFCALTNGEESSDVPHRFFELTNFIPPHDVPLDSMTTDLSKLIGTVLLDHDTLLHMVPTYVTSELRHYFNIVVDITVVYWDYSKQERVECEKRLVVGQIDVRNEDSSGCSSSVKPSLDDLSMAVNCSDESDEFDSERTSDFDLSSQESLYDENIGSKNEKHDWNTAIKLVDSLAL</sequence>
<evidence type="ECO:0000313" key="2">
    <source>
        <dbReference type="Proteomes" id="UP001362899"/>
    </source>
</evidence>
<dbReference type="EMBL" id="BTGC01000001">
    <property type="protein sequence ID" value="GMM49206.1"/>
    <property type="molecule type" value="Genomic_DNA"/>
</dbReference>
<dbReference type="Proteomes" id="UP001362899">
    <property type="component" value="Unassembled WGS sequence"/>
</dbReference>
<evidence type="ECO:0008006" key="3">
    <source>
        <dbReference type="Google" id="ProtNLM"/>
    </source>
</evidence>
<accession>A0AAV5RD72</accession>
<keyword evidence="2" id="KW-1185">Reference proteome</keyword>
<evidence type="ECO:0000313" key="1">
    <source>
        <dbReference type="EMBL" id="GMM49206.1"/>
    </source>
</evidence>
<proteinExistence type="predicted"/>
<reference evidence="1 2" key="1">
    <citation type="journal article" date="2023" name="Elife">
        <title>Identification of key yeast species and microbe-microbe interactions impacting larval growth of Drosophila in the wild.</title>
        <authorList>
            <person name="Mure A."/>
            <person name="Sugiura Y."/>
            <person name="Maeda R."/>
            <person name="Honda K."/>
            <person name="Sakurai N."/>
            <person name="Takahashi Y."/>
            <person name="Watada M."/>
            <person name="Katoh T."/>
            <person name="Gotoh A."/>
            <person name="Gotoh Y."/>
            <person name="Taniguchi I."/>
            <person name="Nakamura K."/>
            <person name="Hayashi T."/>
            <person name="Katayama T."/>
            <person name="Uemura T."/>
            <person name="Hattori Y."/>
        </authorList>
    </citation>
    <scope>NUCLEOTIDE SEQUENCE [LARGE SCALE GENOMIC DNA]</scope>
    <source>
        <strain evidence="1 2">SB-73</strain>
    </source>
</reference>
<name>A0AAV5RD72_STABA</name>
<protein>
    <recommendedName>
        <fullName evidence="3">Arrestin C-terminal-like domain-containing protein</fullName>
    </recommendedName>
</protein>
<comment type="caution">
    <text evidence="1">The sequence shown here is derived from an EMBL/GenBank/DDBJ whole genome shotgun (WGS) entry which is preliminary data.</text>
</comment>
<dbReference type="AlphaFoldDB" id="A0AAV5RD72"/>
<gene>
    <name evidence="1" type="ORF">DASB73_001640</name>
</gene>
<organism evidence="1 2">
    <name type="scientific">Starmerella bacillaris</name>
    <name type="common">Yeast</name>
    <name type="synonym">Candida zemplinina</name>
    <dbReference type="NCBI Taxonomy" id="1247836"/>
    <lineage>
        <taxon>Eukaryota</taxon>
        <taxon>Fungi</taxon>
        <taxon>Dikarya</taxon>
        <taxon>Ascomycota</taxon>
        <taxon>Saccharomycotina</taxon>
        <taxon>Dipodascomycetes</taxon>
        <taxon>Dipodascales</taxon>
        <taxon>Trichomonascaceae</taxon>
        <taxon>Starmerella</taxon>
    </lineage>
</organism>